<dbReference type="GO" id="GO:0005829">
    <property type="term" value="C:cytosol"/>
    <property type="evidence" value="ECO:0007669"/>
    <property type="project" value="TreeGrafter"/>
</dbReference>
<keyword evidence="2" id="KW-0645">Protease</keyword>
<dbReference type="EMBL" id="JAIZAY010000017">
    <property type="protein sequence ID" value="KAJ8025523.1"/>
    <property type="molecule type" value="Genomic_DNA"/>
</dbReference>
<protein>
    <recommendedName>
        <fullName evidence="9">Insulin-degrading enzyme</fullName>
        <ecNumber evidence="8">3.4.24.56</ecNumber>
    </recommendedName>
    <alternativeName>
        <fullName evidence="11">Insulin protease</fullName>
    </alternativeName>
    <alternativeName>
        <fullName evidence="10">Insulysin</fullName>
    </alternativeName>
</protein>
<evidence type="ECO:0000259" key="14">
    <source>
        <dbReference type="Pfam" id="PF05193"/>
    </source>
</evidence>
<dbReference type="FunFam" id="3.30.830.10:FF:000004">
    <property type="entry name" value="Putative insulin-degrading enzyme"/>
    <property type="match status" value="1"/>
</dbReference>
<keyword evidence="6" id="KW-0482">Metalloprotease</keyword>
<evidence type="ECO:0000256" key="10">
    <source>
        <dbReference type="ARBA" id="ARBA00074992"/>
    </source>
</evidence>
<feature type="domain" description="Coenzyme PQQ synthesis protein F-like C-terminal lobe" evidence="16">
    <location>
        <begin position="801"/>
        <end position="899"/>
    </location>
</feature>
<name>A0A9Q0YN53_HOLLE</name>
<evidence type="ECO:0000256" key="1">
    <source>
        <dbReference type="ARBA" id="ARBA00007261"/>
    </source>
</evidence>
<dbReference type="FunFam" id="3.30.830.10:FF:000003">
    <property type="entry name" value="Insulin-degrading enzyme"/>
    <property type="match status" value="1"/>
</dbReference>
<evidence type="ECO:0000256" key="2">
    <source>
        <dbReference type="ARBA" id="ARBA00022670"/>
    </source>
</evidence>
<feature type="domain" description="Peptidase M16 middle/third" evidence="15">
    <location>
        <begin position="413"/>
        <end position="694"/>
    </location>
</feature>
<evidence type="ECO:0000256" key="7">
    <source>
        <dbReference type="ARBA" id="ARBA00052248"/>
    </source>
</evidence>
<comment type="caution">
    <text evidence="17">The sequence shown here is derived from an EMBL/GenBank/DDBJ whole genome shotgun (WGS) entry which is preliminary data.</text>
</comment>
<dbReference type="GO" id="GO:0005739">
    <property type="term" value="C:mitochondrion"/>
    <property type="evidence" value="ECO:0007669"/>
    <property type="project" value="TreeGrafter"/>
</dbReference>
<feature type="domain" description="Peptidase M16 C-terminal" evidence="14">
    <location>
        <begin position="229"/>
        <end position="406"/>
    </location>
</feature>
<dbReference type="Gene3D" id="3.30.830.10">
    <property type="entry name" value="Metalloenzyme, LuxS/M16 peptidase-like"/>
    <property type="match status" value="4"/>
</dbReference>
<sequence length="1015" mass="116471">MYRLKSLLRLCQRSSAVPIRIVSTRDQHSQFNMSTPGISTVYNDIIKSAEDKRSYRGLELDNGMKVLLVSDPSTEKAAAAMDVHIGSMSDPWELPGLAHFLEHMLFLGTTKYPSENDYTQFLSEHGGASNAFTSAEHTTFYFDVAHEYLSGALDRFGQFFLCPLFNKDSQEREVNAVDSENKKNLNNDNWRLAQLEKTTADPSHPFSKFSTGSKETLEITPQANGIDVREALLKFHADNYSSNIMCLSVIGRESLDELSELVVDLFASVEDKSVKIPEWPDHPFKEDKLKLRADIVPIKNLRQLNVTFPLPDLRKHYRSEPTHYLGHLVGHESAGSLLSELKAKGWVNTLCGGAKLGAKGFSFFIINVDLSEDGINHVDDIISHMFQYLNMLREKGPQQWVHEECRDLDAMKFRFKDKERASAYVTKLCHQLHFYPMNEVLFAPYCMDEYKPELIEMILSLLTPDNIRVACISQSFQGKTDEVEKWYGTEYRLCQIPEETIERWKNIGLNRKFHLPGRNEFIPTNFDICEIDKDLTQVPTLIYESPISKLWFKQDGTFQMPKACMYFEFSSPLAYLDPVSCNMTSLFSVLLRDSLNEYAYDAELAGISYSIDSTIYGIQISIGGYSHKEPILLKKIMEKLTQFTIDETRFQVIKETYTRMLQNFVAEQPHQHAAYYTSVIISELAWTKDELADAMEEVTIAKMKDFLPQLFSKLHVEALLHGNLTKEKALNILELVENILKENCRTKPLLPSQRIRRREIQLPDGCYYVYQRHNEVHSVSGIEIYFQTDVQTTRNNMLLELFCQIISEPCFDILRTKEQLGYIVFSGVRRSNGVQGLRFVIQSDKPAHYLDLRIEAFLLAMKAHITDMTEDAYQKHVTALAVKRLEKPKRLASEAIRHWTEISSRQYNFERDGIEVAYLKSITKDDLLTFYSEMIAAGASKRHKIAVYVQPPTQTRDGFKEMLDQPDAASKNDLLLNNVPDLEECVQITDVTAFKSRLPLFPLPTPFTNETKSKL</sequence>
<dbReference type="Proteomes" id="UP001152320">
    <property type="component" value="Chromosome 17"/>
</dbReference>
<keyword evidence="5" id="KW-0862">Zinc</keyword>
<keyword evidence="3" id="KW-0479">Metal-binding</keyword>
<evidence type="ECO:0000313" key="18">
    <source>
        <dbReference type="Proteomes" id="UP001152320"/>
    </source>
</evidence>
<reference evidence="17" key="1">
    <citation type="submission" date="2021-10" db="EMBL/GenBank/DDBJ databases">
        <title>Tropical sea cucumber genome reveals ecological adaptation and Cuvierian tubules defense mechanism.</title>
        <authorList>
            <person name="Chen T."/>
        </authorList>
    </citation>
    <scope>NUCLEOTIDE SEQUENCE</scope>
    <source>
        <strain evidence="17">Nanhai2018</strain>
        <tissue evidence="17">Muscle</tissue>
    </source>
</reference>
<dbReference type="PANTHER" id="PTHR43690">
    <property type="entry name" value="NARDILYSIN"/>
    <property type="match status" value="1"/>
</dbReference>
<dbReference type="GO" id="GO:0051603">
    <property type="term" value="P:proteolysis involved in protein catabolic process"/>
    <property type="evidence" value="ECO:0007669"/>
    <property type="project" value="TreeGrafter"/>
</dbReference>
<dbReference type="InterPro" id="IPR011765">
    <property type="entry name" value="Pept_M16_N"/>
</dbReference>
<dbReference type="Pfam" id="PF05193">
    <property type="entry name" value="Peptidase_M16_C"/>
    <property type="match status" value="1"/>
</dbReference>
<dbReference type="InterPro" id="IPR054734">
    <property type="entry name" value="PqqF-like_C_4"/>
</dbReference>
<dbReference type="InterPro" id="IPR050626">
    <property type="entry name" value="Peptidase_M16"/>
</dbReference>
<dbReference type="Pfam" id="PF00675">
    <property type="entry name" value="Peptidase_M16"/>
    <property type="match status" value="1"/>
</dbReference>
<dbReference type="GO" id="GO:0005782">
    <property type="term" value="C:peroxisomal matrix"/>
    <property type="evidence" value="ECO:0007669"/>
    <property type="project" value="TreeGrafter"/>
</dbReference>
<evidence type="ECO:0000259" key="15">
    <source>
        <dbReference type="Pfam" id="PF16187"/>
    </source>
</evidence>
<dbReference type="GO" id="GO:0046872">
    <property type="term" value="F:metal ion binding"/>
    <property type="evidence" value="ECO:0007669"/>
    <property type="project" value="UniProtKB-KW"/>
</dbReference>
<comment type="catalytic activity">
    <reaction evidence="7">
        <text>Degradation of insulin, glucagon and other polypeptides. No action on proteins.</text>
        <dbReference type="EC" id="3.4.24.56"/>
    </reaction>
</comment>
<dbReference type="EC" id="3.4.24.56" evidence="8"/>
<comment type="similarity">
    <text evidence="1 12">Belongs to the peptidase M16 family.</text>
</comment>
<gene>
    <name evidence="17" type="ORF">HOLleu_33107</name>
</gene>
<evidence type="ECO:0000256" key="12">
    <source>
        <dbReference type="RuleBase" id="RU004447"/>
    </source>
</evidence>
<keyword evidence="18" id="KW-1185">Reference proteome</keyword>
<dbReference type="SUPFAM" id="SSF63411">
    <property type="entry name" value="LuxS/MPP-like metallohydrolase"/>
    <property type="match status" value="4"/>
</dbReference>
<dbReference type="Pfam" id="PF16187">
    <property type="entry name" value="Peptidase_M16_M"/>
    <property type="match status" value="1"/>
</dbReference>
<evidence type="ECO:0000256" key="9">
    <source>
        <dbReference type="ARBA" id="ARBA00070422"/>
    </source>
</evidence>
<dbReference type="AlphaFoldDB" id="A0A9Q0YN53"/>
<dbReference type="OrthoDB" id="952271at2759"/>
<evidence type="ECO:0000256" key="3">
    <source>
        <dbReference type="ARBA" id="ARBA00022723"/>
    </source>
</evidence>
<evidence type="ECO:0000256" key="6">
    <source>
        <dbReference type="ARBA" id="ARBA00023049"/>
    </source>
</evidence>
<evidence type="ECO:0000313" key="17">
    <source>
        <dbReference type="EMBL" id="KAJ8025523.1"/>
    </source>
</evidence>
<evidence type="ECO:0000256" key="8">
    <source>
        <dbReference type="ARBA" id="ARBA00066874"/>
    </source>
</evidence>
<evidence type="ECO:0000256" key="4">
    <source>
        <dbReference type="ARBA" id="ARBA00022801"/>
    </source>
</evidence>
<dbReference type="PANTHER" id="PTHR43690:SF18">
    <property type="entry name" value="INSULIN-DEGRADING ENZYME-RELATED"/>
    <property type="match status" value="1"/>
</dbReference>
<proteinExistence type="inferred from homology"/>
<dbReference type="InterPro" id="IPR001431">
    <property type="entry name" value="Pept_M16_Zn_BS"/>
</dbReference>
<feature type="domain" description="Peptidase M16 N-terminal" evidence="13">
    <location>
        <begin position="65"/>
        <end position="202"/>
    </location>
</feature>
<dbReference type="Pfam" id="PF22456">
    <property type="entry name" value="PqqF-like_C_4"/>
    <property type="match status" value="1"/>
</dbReference>
<dbReference type="InterPro" id="IPR007863">
    <property type="entry name" value="Peptidase_M16_C"/>
</dbReference>
<organism evidence="17 18">
    <name type="scientific">Holothuria leucospilota</name>
    <name type="common">Black long sea cucumber</name>
    <name type="synonym">Mertensiothuria leucospilota</name>
    <dbReference type="NCBI Taxonomy" id="206669"/>
    <lineage>
        <taxon>Eukaryota</taxon>
        <taxon>Metazoa</taxon>
        <taxon>Echinodermata</taxon>
        <taxon>Eleutherozoa</taxon>
        <taxon>Echinozoa</taxon>
        <taxon>Holothuroidea</taxon>
        <taxon>Aspidochirotacea</taxon>
        <taxon>Aspidochirotida</taxon>
        <taxon>Holothuriidae</taxon>
        <taxon>Holothuria</taxon>
    </lineage>
</organism>
<evidence type="ECO:0000259" key="13">
    <source>
        <dbReference type="Pfam" id="PF00675"/>
    </source>
</evidence>
<evidence type="ECO:0000256" key="11">
    <source>
        <dbReference type="ARBA" id="ARBA00080349"/>
    </source>
</evidence>
<dbReference type="InterPro" id="IPR032632">
    <property type="entry name" value="Peptidase_M16_M"/>
</dbReference>
<dbReference type="GO" id="GO:0004222">
    <property type="term" value="F:metalloendopeptidase activity"/>
    <property type="evidence" value="ECO:0007669"/>
    <property type="project" value="UniProtKB-EC"/>
</dbReference>
<dbReference type="InterPro" id="IPR011249">
    <property type="entry name" value="Metalloenz_LuxS/M16"/>
</dbReference>
<accession>A0A9Q0YN53</accession>
<evidence type="ECO:0000259" key="16">
    <source>
        <dbReference type="Pfam" id="PF22456"/>
    </source>
</evidence>
<keyword evidence="4" id="KW-0378">Hydrolase</keyword>
<evidence type="ECO:0000256" key="5">
    <source>
        <dbReference type="ARBA" id="ARBA00022833"/>
    </source>
</evidence>
<dbReference type="GO" id="GO:0043171">
    <property type="term" value="P:peptide catabolic process"/>
    <property type="evidence" value="ECO:0007669"/>
    <property type="project" value="TreeGrafter"/>
</dbReference>
<dbReference type="PROSITE" id="PS00143">
    <property type="entry name" value="INSULINASE"/>
    <property type="match status" value="1"/>
</dbReference>
<dbReference type="FunFam" id="3.30.830.10:FF:000007">
    <property type="entry name" value="Insulin-degrading enzyme"/>
    <property type="match status" value="1"/>
</dbReference>
<dbReference type="FunFam" id="3.30.830.10:FF:000005">
    <property type="entry name" value="nardilysin isoform X1"/>
    <property type="match status" value="1"/>
</dbReference>